<dbReference type="InterPro" id="IPR006342">
    <property type="entry name" value="FkbM_mtfrase"/>
</dbReference>
<comment type="caution">
    <text evidence="3">The sequence shown here is derived from an EMBL/GenBank/DDBJ whole genome shotgun (WGS) entry which is preliminary data.</text>
</comment>
<keyword evidence="1" id="KW-0812">Transmembrane</keyword>
<dbReference type="Proteomes" id="UP000681722">
    <property type="component" value="Unassembled WGS sequence"/>
</dbReference>
<dbReference type="OrthoDB" id="40902at2759"/>
<name>A0A814HPI9_9BILA</name>
<dbReference type="Pfam" id="PF05050">
    <property type="entry name" value="Methyltransf_21"/>
    <property type="match status" value="1"/>
</dbReference>
<evidence type="ECO:0000259" key="2">
    <source>
        <dbReference type="Pfam" id="PF05050"/>
    </source>
</evidence>
<evidence type="ECO:0000313" key="4">
    <source>
        <dbReference type="EMBL" id="CAF3782945.1"/>
    </source>
</evidence>
<reference evidence="3" key="1">
    <citation type="submission" date="2021-02" db="EMBL/GenBank/DDBJ databases">
        <authorList>
            <person name="Nowell W R."/>
        </authorList>
    </citation>
    <scope>NUCLEOTIDE SEQUENCE</scope>
</reference>
<keyword evidence="5" id="KW-1185">Reference proteome</keyword>
<organism evidence="3 5">
    <name type="scientific">Didymodactylos carnosus</name>
    <dbReference type="NCBI Taxonomy" id="1234261"/>
    <lineage>
        <taxon>Eukaryota</taxon>
        <taxon>Metazoa</taxon>
        <taxon>Spiralia</taxon>
        <taxon>Gnathifera</taxon>
        <taxon>Rotifera</taxon>
        <taxon>Eurotatoria</taxon>
        <taxon>Bdelloidea</taxon>
        <taxon>Philodinida</taxon>
        <taxon>Philodinidae</taxon>
        <taxon>Didymodactylos</taxon>
    </lineage>
</organism>
<keyword evidence="1" id="KW-1133">Transmembrane helix</keyword>
<feature type="domain" description="Methyltransferase FkbM" evidence="2">
    <location>
        <begin position="131"/>
        <end position="265"/>
    </location>
</feature>
<dbReference type="InterPro" id="IPR029063">
    <property type="entry name" value="SAM-dependent_MTases_sf"/>
</dbReference>
<dbReference type="SUPFAM" id="SSF53335">
    <property type="entry name" value="S-adenosyl-L-methionine-dependent methyltransferases"/>
    <property type="match status" value="1"/>
</dbReference>
<feature type="transmembrane region" description="Helical" evidence="1">
    <location>
        <begin position="6"/>
        <end position="28"/>
    </location>
</feature>
<dbReference type="EMBL" id="CAJNOQ010003422">
    <property type="protein sequence ID" value="CAF1011600.1"/>
    <property type="molecule type" value="Genomic_DNA"/>
</dbReference>
<gene>
    <name evidence="3" type="ORF">GPM918_LOCUS14296</name>
    <name evidence="4" type="ORF">SRO942_LOCUS14296</name>
</gene>
<evidence type="ECO:0000313" key="5">
    <source>
        <dbReference type="Proteomes" id="UP000663829"/>
    </source>
</evidence>
<accession>A0A814HPI9</accession>
<dbReference type="Gene3D" id="3.40.50.150">
    <property type="entry name" value="Vaccinia Virus protein VP39"/>
    <property type="match status" value="1"/>
</dbReference>
<sequence>MNYLLLPRTCYLLLLFAIFVICFLQFGLRLKSTDHTYSTASTQNINKQLCNNLLASYHKCVAYSSSLANNENVDNGWEMTVVLRRKLGSQPLTNASLYWNENDRFKRLNNLSSTNCKILYNGAHKAGTDGLRFLRDYPSCRVWFLEPIPAFFNSLIHSHRIAHELGKQRGFAYNIGLSKANANLDISSRDLSDDQGLTLIGKTSQKNSTNKNQLVIRDISEILFEYNFLSRELPNPGEFDLLHMNCEGCEYDVLERLIETNLIRYIRIIQFGSHRPKAIRATIDQRYCCIQQQLTYTHEKQFGIPWGWERWNRRN</sequence>
<protein>
    <recommendedName>
        <fullName evidence="2">Methyltransferase FkbM domain-containing protein</fullName>
    </recommendedName>
</protein>
<evidence type="ECO:0000256" key="1">
    <source>
        <dbReference type="SAM" id="Phobius"/>
    </source>
</evidence>
<keyword evidence="1" id="KW-0472">Membrane</keyword>
<dbReference type="EMBL" id="CAJOBC010003422">
    <property type="protein sequence ID" value="CAF3782945.1"/>
    <property type="molecule type" value="Genomic_DNA"/>
</dbReference>
<evidence type="ECO:0000313" key="3">
    <source>
        <dbReference type="EMBL" id="CAF1011600.1"/>
    </source>
</evidence>
<dbReference type="AlphaFoldDB" id="A0A814HPI9"/>
<dbReference type="Proteomes" id="UP000663829">
    <property type="component" value="Unassembled WGS sequence"/>
</dbReference>
<proteinExistence type="predicted"/>